<dbReference type="InterPro" id="IPR013087">
    <property type="entry name" value="Znf_C2H2_type"/>
</dbReference>
<evidence type="ECO:0000259" key="2">
    <source>
        <dbReference type="PROSITE" id="PS50157"/>
    </source>
</evidence>
<accession>A0AAD3SUG9</accession>
<evidence type="ECO:0000256" key="1">
    <source>
        <dbReference type="PROSITE-ProRule" id="PRU00042"/>
    </source>
</evidence>
<sequence length="186" mass="20627">MILRSEEATELPYNEGQAIGEREVDGTENCSQGWLDLSLGANTPPKDGGDVGFRPRKAPIKVFSCNFCMRKFFSSQALGGHQNAHKRERGMARKFQSQRMMPMMGLPKNSPAMQSLGVRPHSVVHKPIRDGTALSVRTNNGFGKPWNSFMVPALMDSLWGGSCFHLDSQPPAQPSEELKIDLNLRL</sequence>
<dbReference type="PANTHER" id="PTHR47593:SF8">
    <property type="entry name" value="OS12G0581900 PROTEIN"/>
    <property type="match status" value="1"/>
</dbReference>
<dbReference type="Gene3D" id="3.30.160.60">
    <property type="entry name" value="Classic Zinc Finger"/>
    <property type="match status" value="1"/>
</dbReference>
<gene>
    <name evidence="3" type="ORF">Nepgr_019996</name>
</gene>
<protein>
    <recommendedName>
        <fullName evidence="2">C2H2-type domain-containing protein</fullName>
    </recommendedName>
</protein>
<keyword evidence="1" id="KW-0863">Zinc-finger</keyword>
<organism evidence="3 4">
    <name type="scientific">Nepenthes gracilis</name>
    <name type="common">Slender pitcher plant</name>
    <dbReference type="NCBI Taxonomy" id="150966"/>
    <lineage>
        <taxon>Eukaryota</taxon>
        <taxon>Viridiplantae</taxon>
        <taxon>Streptophyta</taxon>
        <taxon>Embryophyta</taxon>
        <taxon>Tracheophyta</taxon>
        <taxon>Spermatophyta</taxon>
        <taxon>Magnoliopsida</taxon>
        <taxon>eudicotyledons</taxon>
        <taxon>Gunneridae</taxon>
        <taxon>Pentapetalae</taxon>
        <taxon>Caryophyllales</taxon>
        <taxon>Nepenthaceae</taxon>
        <taxon>Nepenthes</taxon>
    </lineage>
</organism>
<evidence type="ECO:0000313" key="3">
    <source>
        <dbReference type="EMBL" id="GMH18155.1"/>
    </source>
</evidence>
<dbReference type="SUPFAM" id="SSF57667">
    <property type="entry name" value="beta-beta-alpha zinc fingers"/>
    <property type="match status" value="1"/>
</dbReference>
<name>A0AAD3SUG9_NEPGR</name>
<dbReference type="InterPro" id="IPR036236">
    <property type="entry name" value="Znf_C2H2_sf"/>
</dbReference>
<comment type="caution">
    <text evidence="3">The sequence shown here is derived from an EMBL/GenBank/DDBJ whole genome shotgun (WGS) entry which is preliminary data.</text>
</comment>
<dbReference type="AlphaFoldDB" id="A0AAD3SUG9"/>
<keyword evidence="1" id="KW-0479">Metal-binding</keyword>
<dbReference type="PANTHER" id="PTHR47593">
    <property type="entry name" value="ZINC FINGER PROTEIN 4-LIKE"/>
    <property type="match status" value="1"/>
</dbReference>
<dbReference type="InterPro" id="IPR053266">
    <property type="entry name" value="Zinc_finger_protein_7"/>
</dbReference>
<keyword evidence="1" id="KW-0862">Zinc</keyword>
<reference evidence="3" key="1">
    <citation type="submission" date="2023-05" db="EMBL/GenBank/DDBJ databases">
        <title>Nepenthes gracilis genome sequencing.</title>
        <authorList>
            <person name="Fukushima K."/>
        </authorList>
    </citation>
    <scope>NUCLEOTIDE SEQUENCE</scope>
    <source>
        <strain evidence="3">SING2019-196</strain>
    </source>
</reference>
<dbReference type="Proteomes" id="UP001279734">
    <property type="component" value="Unassembled WGS sequence"/>
</dbReference>
<dbReference type="PROSITE" id="PS00028">
    <property type="entry name" value="ZINC_FINGER_C2H2_1"/>
    <property type="match status" value="1"/>
</dbReference>
<evidence type="ECO:0000313" key="4">
    <source>
        <dbReference type="Proteomes" id="UP001279734"/>
    </source>
</evidence>
<keyword evidence="4" id="KW-1185">Reference proteome</keyword>
<dbReference type="GO" id="GO:0008270">
    <property type="term" value="F:zinc ion binding"/>
    <property type="evidence" value="ECO:0007669"/>
    <property type="project" value="UniProtKB-KW"/>
</dbReference>
<proteinExistence type="predicted"/>
<dbReference type="EMBL" id="BSYO01000018">
    <property type="protein sequence ID" value="GMH18155.1"/>
    <property type="molecule type" value="Genomic_DNA"/>
</dbReference>
<feature type="domain" description="C2H2-type" evidence="2">
    <location>
        <begin position="63"/>
        <end position="90"/>
    </location>
</feature>
<dbReference type="PROSITE" id="PS50157">
    <property type="entry name" value="ZINC_FINGER_C2H2_2"/>
    <property type="match status" value="1"/>
</dbReference>